<gene>
    <name evidence="2" type="ORF">SAMN05216180_1080</name>
</gene>
<evidence type="ECO:0000313" key="3">
    <source>
        <dbReference type="Proteomes" id="UP000199158"/>
    </source>
</evidence>
<organism evidence="2 3">
    <name type="scientific">Hydrogenoanaerobacterium saccharovorans</name>
    <dbReference type="NCBI Taxonomy" id="474960"/>
    <lineage>
        <taxon>Bacteria</taxon>
        <taxon>Bacillati</taxon>
        <taxon>Bacillota</taxon>
        <taxon>Clostridia</taxon>
        <taxon>Eubacteriales</taxon>
        <taxon>Oscillospiraceae</taxon>
        <taxon>Hydrogenoanaerobacterium</taxon>
    </lineage>
</organism>
<dbReference type="EMBL" id="FOCG01000001">
    <property type="protein sequence ID" value="SEM65027.1"/>
    <property type="molecule type" value="Genomic_DNA"/>
</dbReference>
<feature type="transmembrane region" description="Helical" evidence="1">
    <location>
        <begin position="7"/>
        <end position="27"/>
    </location>
</feature>
<keyword evidence="1" id="KW-0812">Transmembrane</keyword>
<keyword evidence="3" id="KW-1185">Reference proteome</keyword>
<feature type="transmembrane region" description="Helical" evidence="1">
    <location>
        <begin position="47"/>
        <end position="69"/>
    </location>
</feature>
<keyword evidence="1" id="KW-0472">Membrane</keyword>
<proteinExistence type="predicted"/>
<dbReference type="OrthoDB" id="2087138at2"/>
<evidence type="ECO:0000313" key="2">
    <source>
        <dbReference type="EMBL" id="SEM65027.1"/>
    </source>
</evidence>
<keyword evidence="1" id="KW-1133">Transmembrane helix</keyword>
<sequence>MKKTIIGGVLAIIGTLGHLAVIIIAAKNMASEWSTPPGRLLSTVCELGMLGILFIFFAILITGLVVLGIEYFKKG</sequence>
<protein>
    <submittedName>
        <fullName evidence="2">Uncharacterized protein</fullName>
    </submittedName>
</protein>
<dbReference type="STRING" id="474960.SAMN05216180_1080"/>
<reference evidence="2 3" key="1">
    <citation type="submission" date="2016-10" db="EMBL/GenBank/DDBJ databases">
        <authorList>
            <person name="de Groot N.N."/>
        </authorList>
    </citation>
    <scope>NUCLEOTIDE SEQUENCE [LARGE SCALE GENOMIC DNA]</scope>
    <source>
        <strain evidence="2 3">CGMCC 1.5070</strain>
    </source>
</reference>
<accession>A0A1H8A669</accession>
<dbReference type="Proteomes" id="UP000199158">
    <property type="component" value="Unassembled WGS sequence"/>
</dbReference>
<name>A0A1H8A669_9FIRM</name>
<dbReference type="RefSeq" id="WP_092752386.1">
    <property type="nucleotide sequence ID" value="NZ_FOCG01000001.1"/>
</dbReference>
<evidence type="ECO:0000256" key="1">
    <source>
        <dbReference type="SAM" id="Phobius"/>
    </source>
</evidence>
<dbReference type="AlphaFoldDB" id="A0A1H8A669"/>